<dbReference type="EMBL" id="CP091511">
    <property type="protein sequence ID" value="UOO87958.1"/>
    <property type="molecule type" value="Genomic_DNA"/>
</dbReference>
<evidence type="ECO:0008006" key="4">
    <source>
        <dbReference type="Google" id="ProtNLM"/>
    </source>
</evidence>
<proteinExistence type="predicted"/>
<keyword evidence="3" id="KW-1185">Reference proteome</keyword>
<organism evidence="2 3">
    <name type="scientific">Vitreoscilla massiliensis</name>
    <dbReference type="NCBI Taxonomy" id="1689272"/>
    <lineage>
        <taxon>Bacteria</taxon>
        <taxon>Pseudomonadati</taxon>
        <taxon>Pseudomonadota</taxon>
        <taxon>Betaproteobacteria</taxon>
        <taxon>Neisseriales</taxon>
        <taxon>Neisseriaceae</taxon>
        <taxon>Vitreoscilla</taxon>
    </lineage>
</organism>
<reference evidence="2 3" key="1">
    <citation type="journal article" date="2022" name="Res Sq">
        <title>Evolution of multicellular longitudinally dividing oral cavity symbionts (Neisseriaceae).</title>
        <authorList>
            <person name="Nyongesa S."/>
            <person name="Weber P."/>
            <person name="Bernet E."/>
            <person name="Pullido F."/>
            <person name="Nieckarz M."/>
            <person name="Delaby M."/>
            <person name="Nieves C."/>
            <person name="Viehboeck T."/>
            <person name="Krause N."/>
            <person name="Rivera-Millot A."/>
            <person name="Nakamura A."/>
            <person name="Vischer N."/>
            <person name="VanNieuwenhze M."/>
            <person name="Brun Y."/>
            <person name="Cava F."/>
            <person name="Bulgheresi S."/>
            <person name="Veyrier F."/>
        </authorList>
    </citation>
    <scope>NUCLEOTIDE SEQUENCE [LARGE SCALE GENOMIC DNA]</scope>
    <source>
        <strain evidence="2 3">SN4</strain>
    </source>
</reference>
<keyword evidence="1" id="KW-0472">Membrane</keyword>
<sequence>MVKALWVVGLFCVLLGWWYQDQLPSATRLQASSKTEPVQAAMVPEKWVSQVQGVDYKVEAVADYQISGLIVSKLNTDSWFAKHEDWNEFFNVMDVCMVWGSNASAGAYEKMSFQSGQWTCWFQTRSANAAKTEYFQSISNTHIVTDDAALAKRLRHMRIGDEVTLHGRLVNYSHDGLPYRKSSLVRSDTGNGACEVMYVTAVDINHRAAAWPRWLFWFGIVLWVIAVVVFVRTPHREH</sequence>
<feature type="transmembrane region" description="Helical" evidence="1">
    <location>
        <begin position="214"/>
        <end position="231"/>
    </location>
</feature>
<evidence type="ECO:0000313" key="3">
    <source>
        <dbReference type="Proteomes" id="UP000832011"/>
    </source>
</evidence>
<accession>A0ABY4DXZ5</accession>
<gene>
    <name evidence="2" type="ORF">LVJ82_10680</name>
</gene>
<evidence type="ECO:0000313" key="2">
    <source>
        <dbReference type="EMBL" id="UOO87958.1"/>
    </source>
</evidence>
<dbReference type="Proteomes" id="UP000832011">
    <property type="component" value="Chromosome"/>
</dbReference>
<dbReference type="RefSeq" id="WP_147645410.1">
    <property type="nucleotide sequence ID" value="NZ_CABKVG010000009.1"/>
</dbReference>
<protein>
    <recommendedName>
        <fullName evidence="4">DUF4178 domain-containing protein</fullName>
    </recommendedName>
</protein>
<name>A0ABY4DXZ5_9NEIS</name>
<evidence type="ECO:0000256" key="1">
    <source>
        <dbReference type="SAM" id="Phobius"/>
    </source>
</evidence>
<keyword evidence="1" id="KW-1133">Transmembrane helix</keyword>
<keyword evidence="1" id="KW-0812">Transmembrane</keyword>